<sequence>MSPLENALPRRSVLLGGAALAAIPVLGFPRRAAALVHSSRPTLTHGLQAGDVTASSATIWTRADRASRMVVEIAGDPSFRRARRISGAALGRSADFTGKTVLHGLPSGQDIYYRVTAVDDSVASAPLVGHFRTAPARPRDISFLWSGDLAGQGWGIDKARGGYRIFSAMRALEPDFFVHNGDNIYSDGPIKETQALPDGSLWHNVTTPEKAKVAETLAEYRGNYKYNLLDDALRAFYADVALITQWDDHETHNNWYPGEILTDEAYTEKRVDVLKGRARQAWHEYMPISPKYDDEGRIYRVLHQGPLLDVFVLDARWYRDANSANKQAANDGGILGRRQAEWLKRELAASTATWKVISNDMPLTEVVTDTTQGQANFEAIAQGDNGKPLGREIQFADILTFLKRHDIRNVVWLTTDVHYTAAHYFDPARAAYSDFNPFWQFTSGPLHAGAFPASAVDTTFGAQQVFVKAPTVANAAPSTEFQFFGEVKIAADTRKLTVNLRDNSGAVLWSTTLDPHRR</sequence>
<feature type="domain" description="Phospholipase D N-terminal" evidence="2">
    <location>
        <begin position="45"/>
        <end position="133"/>
    </location>
</feature>
<dbReference type="OrthoDB" id="3497025at2"/>
<dbReference type="InterPro" id="IPR038607">
    <property type="entry name" value="PhoD-like_sf"/>
</dbReference>
<dbReference type="InterPro" id="IPR032093">
    <property type="entry name" value="PhoD_N"/>
</dbReference>
<dbReference type="AlphaFoldDB" id="A0A545ARS5"/>
<dbReference type="CDD" id="cd07389">
    <property type="entry name" value="MPP_PhoD"/>
    <property type="match status" value="1"/>
</dbReference>
<dbReference type="Proteomes" id="UP000317982">
    <property type="component" value="Unassembled WGS sequence"/>
</dbReference>
<dbReference type="Gene3D" id="3.60.21.70">
    <property type="entry name" value="PhoD-like phosphatase"/>
    <property type="match status" value="1"/>
</dbReference>
<dbReference type="Pfam" id="PF16655">
    <property type="entry name" value="PhoD_N"/>
    <property type="match status" value="1"/>
</dbReference>
<keyword evidence="4" id="KW-1185">Reference proteome</keyword>
<dbReference type="InterPro" id="IPR006311">
    <property type="entry name" value="TAT_signal"/>
</dbReference>
<organism evidence="3 4">
    <name type="scientific">Cryptosporangium phraense</name>
    <dbReference type="NCBI Taxonomy" id="2593070"/>
    <lineage>
        <taxon>Bacteria</taxon>
        <taxon>Bacillati</taxon>
        <taxon>Actinomycetota</taxon>
        <taxon>Actinomycetes</taxon>
        <taxon>Cryptosporangiales</taxon>
        <taxon>Cryptosporangiaceae</taxon>
        <taxon>Cryptosporangium</taxon>
    </lineage>
</organism>
<reference evidence="3 4" key="1">
    <citation type="submission" date="2019-07" db="EMBL/GenBank/DDBJ databases">
        <title>Cryptosporangium phraense sp. nov., isolated from plant litter.</title>
        <authorList>
            <person name="Suriyachadkun C."/>
        </authorList>
    </citation>
    <scope>NUCLEOTIDE SEQUENCE [LARGE SCALE GENOMIC DNA]</scope>
    <source>
        <strain evidence="3 4">A-T 5661</strain>
    </source>
</reference>
<dbReference type="InterPro" id="IPR029052">
    <property type="entry name" value="Metallo-depent_PP-like"/>
</dbReference>
<dbReference type="InParanoid" id="A0A545ARS5"/>
<dbReference type="Pfam" id="PF09423">
    <property type="entry name" value="PhoD"/>
    <property type="match status" value="1"/>
</dbReference>
<accession>A0A545ARS5</accession>
<evidence type="ECO:0000259" key="1">
    <source>
        <dbReference type="Pfam" id="PF09423"/>
    </source>
</evidence>
<proteinExistence type="predicted"/>
<dbReference type="InterPro" id="IPR052900">
    <property type="entry name" value="Phospholipid_Metab_Enz"/>
</dbReference>
<gene>
    <name evidence="3" type="ORF">FL583_16340</name>
</gene>
<evidence type="ECO:0000313" key="4">
    <source>
        <dbReference type="Proteomes" id="UP000317982"/>
    </source>
</evidence>
<dbReference type="EMBL" id="VIRS01000010">
    <property type="protein sequence ID" value="TQS44022.1"/>
    <property type="molecule type" value="Genomic_DNA"/>
</dbReference>
<dbReference type="PROSITE" id="PS51318">
    <property type="entry name" value="TAT"/>
    <property type="match status" value="1"/>
</dbReference>
<dbReference type="RefSeq" id="WP_142705511.1">
    <property type="nucleotide sequence ID" value="NZ_VIRS01000010.1"/>
</dbReference>
<name>A0A545ARS5_9ACTN</name>
<evidence type="ECO:0000313" key="3">
    <source>
        <dbReference type="EMBL" id="TQS44022.1"/>
    </source>
</evidence>
<protein>
    <submittedName>
        <fullName evidence="3">Alkaline phosphatase</fullName>
    </submittedName>
</protein>
<dbReference type="Gene3D" id="2.60.40.380">
    <property type="entry name" value="Purple acid phosphatase-like, N-terminal"/>
    <property type="match status" value="1"/>
</dbReference>
<dbReference type="PANTHER" id="PTHR43606:SF1">
    <property type="entry name" value="PHOD-LIKE PHOSPHATASE METALLOPHOSPHATASE DOMAIN-CONTAINING PROTEIN"/>
    <property type="match status" value="1"/>
</dbReference>
<evidence type="ECO:0000259" key="2">
    <source>
        <dbReference type="Pfam" id="PF16655"/>
    </source>
</evidence>
<feature type="domain" description="PhoD-like phosphatase metallophosphatase" evidence="1">
    <location>
        <begin position="149"/>
        <end position="499"/>
    </location>
</feature>
<dbReference type="SUPFAM" id="SSF56300">
    <property type="entry name" value="Metallo-dependent phosphatases"/>
    <property type="match status" value="1"/>
</dbReference>
<comment type="caution">
    <text evidence="3">The sequence shown here is derived from an EMBL/GenBank/DDBJ whole genome shotgun (WGS) entry which is preliminary data.</text>
</comment>
<dbReference type="PANTHER" id="PTHR43606">
    <property type="entry name" value="PHOSPHATASE, PUTATIVE (AFU_ORTHOLOGUE AFUA_6G08710)-RELATED"/>
    <property type="match status" value="1"/>
</dbReference>
<dbReference type="InterPro" id="IPR018946">
    <property type="entry name" value="PhoD-like_MPP"/>
</dbReference>